<dbReference type="EMBL" id="CP117880">
    <property type="protein sequence ID" value="WDF67030.1"/>
    <property type="molecule type" value="Genomic_DNA"/>
</dbReference>
<keyword evidence="3" id="KW-1185">Reference proteome</keyword>
<evidence type="ECO:0000313" key="2">
    <source>
        <dbReference type="EMBL" id="WDF67030.1"/>
    </source>
</evidence>
<name>A0ABY7WFH1_9SPHI</name>
<keyword evidence="1" id="KW-0732">Signal</keyword>
<gene>
    <name evidence="2" type="ORF">PQ465_12010</name>
</gene>
<reference evidence="2 3" key="1">
    <citation type="submission" date="2023-02" db="EMBL/GenBank/DDBJ databases">
        <title>Genome sequence of Sphingobacterium sp. KACC 22765.</title>
        <authorList>
            <person name="Kim S."/>
            <person name="Heo J."/>
            <person name="Kwon S.-W."/>
        </authorList>
    </citation>
    <scope>NUCLEOTIDE SEQUENCE [LARGE SCALE GENOMIC DNA]</scope>
    <source>
        <strain evidence="2 3">KACC 22765</strain>
    </source>
</reference>
<protein>
    <recommendedName>
        <fullName evidence="4">Lipoprotein</fullName>
    </recommendedName>
</protein>
<evidence type="ECO:0008006" key="4">
    <source>
        <dbReference type="Google" id="ProtNLM"/>
    </source>
</evidence>
<evidence type="ECO:0000313" key="3">
    <source>
        <dbReference type="Proteomes" id="UP001221558"/>
    </source>
</evidence>
<sequence length="236" mass="25746">MKVKKVSKVALAMAILGIGASSFTSCSNNDTVEPINEGIKSAQLILTEVSGETVEAHGDHFHGLDNGTEGTPIVITFDETGRATENGHLHIEADAAYKLELKVWDHQDRAIQNDFIANKSTADQYKAFIIGGAFTLNTETADESGAIFQPREAKYADGTAVNGKYEMTGVLSYFTVGHANEGATKQVTYVLRKLESGVKAKIERVDWNRTDYQTAFPGENVLELKFEIHAEEGHAH</sequence>
<dbReference type="Proteomes" id="UP001221558">
    <property type="component" value="Chromosome"/>
</dbReference>
<proteinExistence type="predicted"/>
<accession>A0ABY7WFH1</accession>
<organism evidence="2 3">
    <name type="scientific">Sphingobacterium oryzagri</name>
    <dbReference type="NCBI Taxonomy" id="3025669"/>
    <lineage>
        <taxon>Bacteria</taxon>
        <taxon>Pseudomonadati</taxon>
        <taxon>Bacteroidota</taxon>
        <taxon>Sphingobacteriia</taxon>
        <taxon>Sphingobacteriales</taxon>
        <taxon>Sphingobacteriaceae</taxon>
        <taxon>Sphingobacterium</taxon>
    </lineage>
</organism>
<dbReference type="RefSeq" id="WP_274265766.1">
    <property type="nucleotide sequence ID" value="NZ_CP117880.1"/>
</dbReference>
<evidence type="ECO:0000256" key="1">
    <source>
        <dbReference type="SAM" id="SignalP"/>
    </source>
</evidence>
<feature type="signal peptide" evidence="1">
    <location>
        <begin position="1"/>
        <end position="26"/>
    </location>
</feature>
<feature type="chain" id="PRO_5047391365" description="Lipoprotein" evidence="1">
    <location>
        <begin position="27"/>
        <end position="236"/>
    </location>
</feature>
<dbReference type="PROSITE" id="PS51257">
    <property type="entry name" value="PROKAR_LIPOPROTEIN"/>
    <property type="match status" value="1"/>
</dbReference>